<dbReference type="RefSeq" id="WP_069847302.1">
    <property type="nucleotide sequence ID" value="NZ_CP014859.1"/>
</dbReference>
<evidence type="ECO:0000259" key="2">
    <source>
        <dbReference type="PROSITE" id="PS50234"/>
    </source>
</evidence>
<dbReference type="Proteomes" id="UP000095210">
    <property type="component" value="Chromosome"/>
</dbReference>
<evidence type="ECO:0000313" key="4">
    <source>
        <dbReference type="Proteomes" id="UP000095210"/>
    </source>
</evidence>
<organism evidence="3 4">
    <name type="scientific">Actinoalloteichus hymeniacidonis</name>
    <dbReference type="NCBI Taxonomy" id="340345"/>
    <lineage>
        <taxon>Bacteria</taxon>
        <taxon>Bacillati</taxon>
        <taxon>Actinomycetota</taxon>
        <taxon>Actinomycetes</taxon>
        <taxon>Pseudonocardiales</taxon>
        <taxon>Pseudonocardiaceae</taxon>
        <taxon>Actinoalloteichus</taxon>
    </lineage>
</organism>
<feature type="signal peptide" evidence="1">
    <location>
        <begin position="1"/>
        <end position="23"/>
    </location>
</feature>
<evidence type="ECO:0000256" key="1">
    <source>
        <dbReference type="SAM" id="SignalP"/>
    </source>
</evidence>
<sequence length="538" mass="57198">MRTPTIAVAALLCVATLASCTGADPDTPETTTLRVLAGSELADMESILRQAAAETGVTVEFEFTGTLEGAEILASDSVLNHAYDAIWFSSNRYLEAIPDTAGLLGEQVQIMSSPVLLALSTPVVERLGWVGEPVDWRRIGEAAGAGDFTYGMTDPSASNSGFSALVAVSSALADTGSAVDAEQVRRITPELTEFFRGQTVSAGSSRWLTGAFTSRASGEEPGDVVDGLINYESELLALADDPALPDPLTLLYPTDGVVTADYPLTLLADSDDEARAAHGRLSEYLRQPEVQRSIMETTRRRPVVPGVELSEEFGDTELLELPFPATDDSVDALLSAYFNEIRRPSRTVYVLDTSGSMAGERIEALRTALTDLTGGDRSTLGRYRGVRGREEVTLLPFTARPAPPQTFTVPESEPAAELARIAEAADGLTATGSTAIYDSLLAAYRLAGEADEADPDRFTSIVLMTDGDNAEGADLAAFQAEHADFPAAWRDIPVFTVPLGEGDREEMAEVADSTGGAMFDPGDGVDLASVFDEIRGYQ</sequence>
<dbReference type="Gene3D" id="3.40.50.410">
    <property type="entry name" value="von Willebrand factor, type A domain"/>
    <property type="match status" value="1"/>
</dbReference>
<keyword evidence="1" id="KW-0732">Signal</keyword>
<dbReference type="EMBL" id="CP014859">
    <property type="protein sequence ID" value="AOS62090.1"/>
    <property type="molecule type" value="Genomic_DNA"/>
</dbReference>
<dbReference type="PROSITE" id="PS51257">
    <property type="entry name" value="PROKAR_LIPOPROTEIN"/>
    <property type="match status" value="1"/>
</dbReference>
<evidence type="ECO:0000313" key="3">
    <source>
        <dbReference type="EMBL" id="AOS62090.1"/>
    </source>
</evidence>
<feature type="domain" description="VWFA" evidence="2">
    <location>
        <begin position="346"/>
        <end position="534"/>
    </location>
</feature>
<reference evidence="4" key="1">
    <citation type="submission" date="2016-03" db="EMBL/GenBank/DDBJ databases">
        <title>Complete genome sequence of the type strain Actinoalloteichus hymeniacidonis DSM 45092.</title>
        <authorList>
            <person name="Schaffert L."/>
            <person name="Albersmeier A."/>
            <person name="Winkler A."/>
            <person name="Kalinowski J."/>
            <person name="Zotchev S."/>
            <person name="Ruckert C."/>
        </authorList>
    </citation>
    <scope>NUCLEOTIDE SEQUENCE [LARGE SCALE GENOMIC DNA]</scope>
    <source>
        <strain evidence="4">HPA177(T) (DSM 45092(T))</strain>
    </source>
</reference>
<accession>A0AAC9HPC2</accession>
<dbReference type="AlphaFoldDB" id="A0AAC9HPC2"/>
<gene>
    <name evidence="3" type="ORF">TL08_06325</name>
</gene>
<protein>
    <submittedName>
        <fullName evidence="3">von Willebrand factor type A</fullName>
    </submittedName>
</protein>
<dbReference type="Pfam" id="PF13531">
    <property type="entry name" value="SBP_bac_11"/>
    <property type="match status" value="1"/>
</dbReference>
<dbReference type="InterPro" id="IPR036465">
    <property type="entry name" value="vWFA_dom_sf"/>
</dbReference>
<feature type="chain" id="PRO_5042281978" evidence="1">
    <location>
        <begin position="24"/>
        <end position="538"/>
    </location>
</feature>
<name>A0AAC9HPC2_9PSEU</name>
<keyword evidence="4" id="KW-1185">Reference proteome</keyword>
<proteinExistence type="predicted"/>
<dbReference type="PROSITE" id="PS50234">
    <property type="entry name" value="VWFA"/>
    <property type="match status" value="1"/>
</dbReference>
<dbReference type="SUPFAM" id="SSF53850">
    <property type="entry name" value="Periplasmic binding protein-like II"/>
    <property type="match status" value="1"/>
</dbReference>
<dbReference type="KEGG" id="ahm:TL08_06325"/>
<dbReference type="InterPro" id="IPR002035">
    <property type="entry name" value="VWF_A"/>
</dbReference>
<dbReference type="SUPFAM" id="SSF53300">
    <property type="entry name" value="vWA-like"/>
    <property type="match status" value="1"/>
</dbReference>